<name>A0A653CED2_CALMS</name>
<keyword evidence="1" id="KW-0812">Transmembrane</keyword>
<evidence type="ECO:0008006" key="4">
    <source>
        <dbReference type="Google" id="ProtNLM"/>
    </source>
</evidence>
<keyword evidence="1" id="KW-1133">Transmembrane helix</keyword>
<dbReference type="EMBL" id="CAACVG010007434">
    <property type="protein sequence ID" value="VEN45410.1"/>
    <property type="molecule type" value="Genomic_DNA"/>
</dbReference>
<evidence type="ECO:0000313" key="2">
    <source>
        <dbReference type="EMBL" id="VEN45410.1"/>
    </source>
</evidence>
<reference evidence="2 3" key="1">
    <citation type="submission" date="2019-01" db="EMBL/GenBank/DDBJ databases">
        <authorList>
            <person name="Sayadi A."/>
        </authorList>
    </citation>
    <scope>NUCLEOTIDE SEQUENCE [LARGE SCALE GENOMIC DNA]</scope>
</reference>
<proteinExistence type="predicted"/>
<evidence type="ECO:0000256" key="1">
    <source>
        <dbReference type="SAM" id="Phobius"/>
    </source>
</evidence>
<dbReference type="AlphaFoldDB" id="A0A653CED2"/>
<feature type="transmembrane region" description="Helical" evidence="1">
    <location>
        <begin position="42"/>
        <end position="65"/>
    </location>
</feature>
<dbReference type="Proteomes" id="UP000410492">
    <property type="component" value="Unassembled WGS sequence"/>
</dbReference>
<accession>A0A653CED2</accession>
<feature type="non-terminal residue" evidence="2">
    <location>
        <position position="79"/>
    </location>
</feature>
<gene>
    <name evidence="2" type="ORF">CALMAC_LOCUS7871</name>
</gene>
<sequence length="79" mass="9326">MLNDRIDQIYNLNRPEKIRTNMRQCIDHYNFLIDFTSRFKRAFSITLLLFVGNISISLCICMYVISTDPPLHVVIEAFL</sequence>
<keyword evidence="1" id="KW-0472">Membrane</keyword>
<organism evidence="2 3">
    <name type="scientific">Callosobruchus maculatus</name>
    <name type="common">Southern cowpea weevil</name>
    <name type="synonym">Pulse bruchid</name>
    <dbReference type="NCBI Taxonomy" id="64391"/>
    <lineage>
        <taxon>Eukaryota</taxon>
        <taxon>Metazoa</taxon>
        <taxon>Ecdysozoa</taxon>
        <taxon>Arthropoda</taxon>
        <taxon>Hexapoda</taxon>
        <taxon>Insecta</taxon>
        <taxon>Pterygota</taxon>
        <taxon>Neoptera</taxon>
        <taxon>Endopterygota</taxon>
        <taxon>Coleoptera</taxon>
        <taxon>Polyphaga</taxon>
        <taxon>Cucujiformia</taxon>
        <taxon>Chrysomeloidea</taxon>
        <taxon>Chrysomelidae</taxon>
        <taxon>Bruchinae</taxon>
        <taxon>Bruchini</taxon>
        <taxon>Callosobruchus</taxon>
    </lineage>
</organism>
<evidence type="ECO:0000313" key="3">
    <source>
        <dbReference type="Proteomes" id="UP000410492"/>
    </source>
</evidence>
<keyword evidence="3" id="KW-1185">Reference proteome</keyword>
<dbReference type="OrthoDB" id="6784258at2759"/>
<protein>
    <recommendedName>
        <fullName evidence="4">Odorant receptor</fullName>
    </recommendedName>
</protein>